<gene>
    <name evidence="3" type="ORF">CHU92_09830</name>
</gene>
<evidence type="ECO:0000256" key="2">
    <source>
        <dbReference type="SAM" id="Phobius"/>
    </source>
</evidence>
<sequence>MYTFSSRLKTFSFILMILGVLGIGYSFFTAPKTVEDVEKILAAESHHDGHSGHDAAHHDAANNASKDAHVHTTQDVHSNDAQQKDAVDHAIHDEQDQGENADRHITGTPGRDSLATPAANEADTPGNAQQLPAGKSDIATANNQDAASAHHVQDHHSASEAGHAAHGAEAHDAHKEHQEHLEHVLHQLQNKPWAAVYVAAIFFMLISLGALAFYAIQYAAQSGWSPILFRVMEGITSYLLPGSILFFILLVLGVLHVHHLFIWMDPEVVKEDALIQGKSGYLNGTFFLIRAVIFLGGWNLYRYYSRKNSLANDEASDITLYKKNFKMSATFLVFFIVTESIMSWDWIMSVDPHWYSTLFGWYVFASFFVSGITAIAMITLYLKGKGYLEYVNTSHIHDLAKFMFGISIFWTYLWFSQFMLMWYADIPEEVTYFVTRIEEYNLPFFGMLAMNFIFPVLILLNTDFKRLSWIVVMAGIVILCGHYIDFFNMIMPATVGDQWFIGAGEIGAVMFFLGLFIFVVFSALAKAPLMVKHNPYLEESKHFHY</sequence>
<organism evidence="3 4">
    <name type="scientific">Flavobacterium cyanobacteriorum</name>
    <dbReference type="NCBI Taxonomy" id="2022802"/>
    <lineage>
        <taxon>Bacteria</taxon>
        <taxon>Pseudomonadati</taxon>
        <taxon>Bacteroidota</taxon>
        <taxon>Flavobacteriia</taxon>
        <taxon>Flavobacteriales</taxon>
        <taxon>Flavobacteriaceae</taxon>
        <taxon>Flavobacterium</taxon>
    </lineage>
</organism>
<feature type="transmembrane region" description="Helical" evidence="2">
    <location>
        <begin position="402"/>
        <end position="422"/>
    </location>
</feature>
<reference evidence="3 4" key="1">
    <citation type="submission" date="2017-07" db="EMBL/GenBank/DDBJ databases">
        <title>Flavobacterium cyanobacteriorum sp. nov., isolated from cyanobacterial aggregates in a eutrophic lake.</title>
        <authorList>
            <person name="Cai H."/>
        </authorList>
    </citation>
    <scope>NUCLEOTIDE SEQUENCE [LARGE SCALE GENOMIC DNA]</scope>
    <source>
        <strain evidence="3 4">TH021</strain>
    </source>
</reference>
<dbReference type="Proteomes" id="UP000216605">
    <property type="component" value="Unassembled WGS sequence"/>
</dbReference>
<dbReference type="AlphaFoldDB" id="A0A255Z637"/>
<evidence type="ECO:0000313" key="4">
    <source>
        <dbReference type="Proteomes" id="UP000216605"/>
    </source>
</evidence>
<feature type="transmembrane region" description="Helical" evidence="2">
    <location>
        <begin position="329"/>
        <end position="347"/>
    </location>
</feature>
<dbReference type="EMBL" id="NOXV01000271">
    <property type="protein sequence ID" value="OYQ36384.1"/>
    <property type="molecule type" value="Genomic_DNA"/>
</dbReference>
<feature type="transmembrane region" description="Helical" evidence="2">
    <location>
        <begin position="359"/>
        <end position="382"/>
    </location>
</feature>
<evidence type="ECO:0000256" key="1">
    <source>
        <dbReference type="SAM" id="MobiDB-lite"/>
    </source>
</evidence>
<dbReference type="PANTHER" id="PTHR43044:SF1">
    <property type="entry name" value="QUINOL:CYTOCHROME C OXIDOREDUCTASE QUINONE-BINDING SUBUNIT 2"/>
    <property type="match status" value="1"/>
</dbReference>
<feature type="compositionally biased region" description="Basic and acidic residues" evidence="1">
    <location>
        <begin position="166"/>
        <end position="182"/>
    </location>
</feature>
<accession>A0A255Z637</accession>
<evidence type="ECO:0000313" key="3">
    <source>
        <dbReference type="EMBL" id="OYQ36384.1"/>
    </source>
</evidence>
<feature type="region of interest" description="Disordered" evidence="1">
    <location>
        <begin position="95"/>
        <end position="182"/>
    </location>
</feature>
<feature type="region of interest" description="Disordered" evidence="1">
    <location>
        <begin position="64"/>
        <end position="83"/>
    </location>
</feature>
<feature type="transmembrane region" description="Helical" evidence="2">
    <location>
        <begin position="499"/>
        <end position="524"/>
    </location>
</feature>
<feature type="transmembrane region" description="Helical" evidence="2">
    <location>
        <begin position="237"/>
        <end position="261"/>
    </location>
</feature>
<feature type="transmembrane region" description="Helical" evidence="2">
    <location>
        <begin position="467"/>
        <end position="484"/>
    </location>
</feature>
<feature type="transmembrane region" description="Helical" evidence="2">
    <location>
        <begin position="442"/>
        <end position="460"/>
    </location>
</feature>
<dbReference type="OrthoDB" id="140980at2"/>
<protein>
    <submittedName>
        <fullName evidence="3">Quinol:cytochrome C oxidoreductase</fullName>
    </submittedName>
</protein>
<feature type="compositionally biased region" description="Basic and acidic residues" evidence="1">
    <location>
        <begin position="95"/>
        <end position="105"/>
    </location>
</feature>
<comment type="caution">
    <text evidence="3">The sequence shown here is derived from an EMBL/GenBank/DDBJ whole genome shotgun (WGS) entry which is preliminary data.</text>
</comment>
<feature type="transmembrane region" description="Helical" evidence="2">
    <location>
        <begin position="193"/>
        <end position="216"/>
    </location>
</feature>
<proteinExistence type="predicted"/>
<keyword evidence="4" id="KW-1185">Reference proteome</keyword>
<dbReference type="RefSeq" id="WP_094415086.1">
    <property type="nucleotide sequence ID" value="NZ_NOXV01000271.1"/>
</dbReference>
<dbReference type="PANTHER" id="PTHR43044">
    <property type="match status" value="1"/>
</dbReference>
<name>A0A255Z637_9FLAO</name>
<keyword evidence="2" id="KW-0812">Transmembrane</keyword>
<feature type="transmembrane region" description="Helical" evidence="2">
    <location>
        <begin position="281"/>
        <end position="301"/>
    </location>
</feature>
<keyword evidence="2" id="KW-0472">Membrane</keyword>
<keyword evidence="2" id="KW-1133">Transmembrane helix</keyword>